<protein>
    <submittedName>
        <fullName evidence="1">Uncharacterized protein</fullName>
    </submittedName>
</protein>
<dbReference type="EMBL" id="BAAAPO010000037">
    <property type="protein sequence ID" value="GAA1798313.1"/>
    <property type="molecule type" value="Genomic_DNA"/>
</dbReference>
<dbReference type="SUPFAM" id="SSF103088">
    <property type="entry name" value="OmpA-like"/>
    <property type="match status" value="1"/>
</dbReference>
<evidence type="ECO:0000313" key="1">
    <source>
        <dbReference type="EMBL" id="GAA1798313.1"/>
    </source>
</evidence>
<proteinExistence type="predicted"/>
<name>A0ABN2LSM0_9MICO</name>
<gene>
    <name evidence="1" type="ORF">GCM10009811_23010</name>
</gene>
<dbReference type="Proteomes" id="UP001499938">
    <property type="component" value="Unassembled WGS sequence"/>
</dbReference>
<accession>A0ABN2LSM0</accession>
<comment type="caution">
    <text evidence="1">The sequence shown here is derived from an EMBL/GenBank/DDBJ whole genome shotgun (WGS) entry which is preliminary data.</text>
</comment>
<evidence type="ECO:0000313" key="2">
    <source>
        <dbReference type="Proteomes" id="UP001499938"/>
    </source>
</evidence>
<keyword evidence="2" id="KW-1185">Reference proteome</keyword>
<sequence length="126" mass="13763">MAILTALAEEWNDKYANRTQGVLVLIKAYADGLGTPSYNEELTMKRTKSAQAALEEGGALRGASYYKVPCGQRGVVPRSTATGKRTSGIRATPGVADQSRRTVIIRFFPRPLTVESKTILEKDKKC</sequence>
<dbReference type="InterPro" id="IPR036737">
    <property type="entry name" value="OmpA-like_sf"/>
</dbReference>
<reference evidence="1 2" key="1">
    <citation type="journal article" date="2019" name="Int. J. Syst. Evol. Microbiol.">
        <title>The Global Catalogue of Microorganisms (GCM) 10K type strain sequencing project: providing services to taxonomists for standard genome sequencing and annotation.</title>
        <authorList>
            <consortium name="The Broad Institute Genomics Platform"/>
            <consortium name="The Broad Institute Genome Sequencing Center for Infectious Disease"/>
            <person name="Wu L."/>
            <person name="Ma J."/>
        </authorList>
    </citation>
    <scope>NUCLEOTIDE SEQUENCE [LARGE SCALE GENOMIC DNA]</scope>
    <source>
        <strain evidence="1 2">JCM 15592</strain>
    </source>
</reference>
<organism evidence="1 2">
    <name type="scientific">Nostocoides veronense</name>
    <dbReference type="NCBI Taxonomy" id="330836"/>
    <lineage>
        <taxon>Bacteria</taxon>
        <taxon>Bacillati</taxon>
        <taxon>Actinomycetota</taxon>
        <taxon>Actinomycetes</taxon>
        <taxon>Micrococcales</taxon>
        <taxon>Intrasporangiaceae</taxon>
        <taxon>Nostocoides</taxon>
    </lineage>
</organism>